<dbReference type="EMBL" id="JAVREH010000019">
    <property type="protein sequence ID" value="MDT0262557.1"/>
    <property type="molecule type" value="Genomic_DNA"/>
</dbReference>
<evidence type="ECO:0000313" key="2">
    <source>
        <dbReference type="EMBL" id="MDT0262557.1"/>
    </source>
</evidence>
<organism evidence="2 3">
    <name type="scientific">Jatrophihabitans lederbergiae</name>
    <dbReference type="NCBI Taxonomy" id="3075547"/>
    <lineage>
        <taxon>Bacteria</taxon>
        <taxon>Bacillati</taxon>
        <taxon>Actinomycetota</taxon>
        <taxon>Actinomycetes</taxon>
        <taxon>Jatrophihabitantales</taxon>
        <taxon>Jatrophihabitantaceae</taxon>
        <taxon>Jatrophihabitans</taxon>
    </lineage>
</organism>
<accession>A0ABU2JC40</accession>
<sequence length="47" mass="5054">MGETTTVSPGDSRPATPVHQRLAGSRREHRQGVTVKYGLDRLPLAGP</sequence>
<proteinExistence type="predicted"/>
<name>A0ABU2JC40_9ACTN</name>
<comment type="caution">
    <text evidence="2">The sequence shown here is derived from an EMBL/GenBank/DDBJ whole genome shotgun (WGS) entry which is preliminary data.</text>
</comment>
<evidence type="ECO:0000256" key="1">
    <source>
        <dbReference type="SAM" id="MobiDB-lite"/>
    </source>
</evidence>
<dbReference type="Proteomes" id="UP001183176">
    <property type="component" value="Unassembled WGS sequence"/>
</dbReference>
<evidence type="ECO:0000313" key="3">
    <source>
        <dbReference type="Proteomes" id="UP001183176"/>
    </source>
</evidence>
<gene>
    <name evidence="2" type="ORF">RM423_14265</name>
</gene>
<protein>
    <submittedName>
        <fullName evidence="2">Uncharacterized protein</fullName>
    </submittedName>
</protein>
<keyword evidence="3" id="KW-1185">Reference proteome</keyword>
<feature type="region of interest" description="Disordered" evidence="1">
    <location>
        <begin position="1"/>
        <end position="47"/>
    </location>
</feature>
<reference evidence="3" key="1">
    <citation type="submission" date="2023-07" db="EMBL/GenBank/DDBJ databases">
        <title>30 novel species of actinomycetes from the DSMZ collection.</title>
        <authorList>
            <person name="Nouioui I."/>
        </authorList>
    </citation>
    <scope>NUCLEOTIDE SEQUENCE [LARGE SCALE GENOMIC DNA]</scope>
    <source>
        <strain evidence="3">DSM 44399</strain>
    </source>
</reference>
<dbReference type="RefSeq" id="WP_311423706.1">
    <property type="nucleotide sequence ID" value="NZ_JAVREH010000019.1"/>
</dbReference>